<name>A0AAU8MIS1_9CAUD</name>
<reference evidence="1" key="1">
    <citation type="submission" date="2024-06" db="EMBL/GenBank/DDBJ databases">
        <title>Intestivirid acquisition increases across infancy in a wild primate population.</title>
        <authorList>
            <person name="Schneider-Creas I.A."/>
            <person name="Moya I.L."/>
            <person name="Chiou K.L."/>
            <person name="Baniel A."/>
            <person name="Azanaw Haile A."/>
            <person name="Kebede F."/>
            <person name="Abebe B."/>
            <person name="Snyder-Mackler N."/>
            <person name="Varsani A."/>
        </authorList>
    </citation>
    <scope>NUCLEOTIDE SEQUENCE</scope>
    <source>
        <strain evidence="1">Int_RNL_2018_0288_CRY</strain>
    </source>
</reference>
<sequence>MSSFCYESCNIRISKRTSSISNSYSIIVTYTKSNIIFNNSIRKTIVIIVNKI</sequence>
<protein>
    <submittedName>
        <fullName evidence="1">Uncharacterized protein</fullName>
    </submittedName>
</protein>
<organism evidence="1">
    <name type="scientific">Geladintestivirus 2</name>
    <dbReference type="NCBI Taxonomy" id="3233134"/>
    <lineage>
        <taxon>Viruses</taxon>
        <taxon>Duplodnaviria</taxon>
        <taxon>Heunggongvirae</taxon>
        <taxon>Uroviricota</taxon>
        <taxon>Caudoviricetes</taxon>
        <taxon>Crassvirales</taxon>
    </lineage>
</organism>
<dbReference type="EMBL" id="PP965500">
    <property type="protein sequence ID" value="XCO00632.1"/>
    <property type="molecule type" value="Genomic_DNA"/>
</dbReference>
<evidence type="ECO:0000313" key="1">
    <source>
        <dbReference type="EMBL" id="XCO00632.1"/>
    </source>
</evidence>
<proteinExistence type="predicted"/>
<accession>A0AAU8MIS1</accession>